<reference evidence="3" key="1">
    <citation type="journal article" date="2017" name="Plant J.">
        <title>The pomegranate (Punica granatum L.) genome and the genomics of punicalagin biosynthesis.</title>
        <authorList>
            <person name="Qin G."/>
            <person name="Xu C."/>
            <person name="Ming R."/>
            <person name="Tang H."/>
            <person name="Guyot R."/>
            <person name="Kramer E.M."/>
            <person name="Hu Y."/>
            <person name="Yi X."/>
            <person name="Qi Y."/>
            <person name="Xu X."/>
            <person name="Gao Z."/>
            <person name="Pan H."/>
            <person name="Jian J."/>
            <person name="Tian Y."/>
            <person name="Yue Z."/>
            <person name="Xu Y."/>
        </authorList>
    </citation>
    <scope>NUCLEOTIDE SEQUENCE [LARGE SCALE GENOMIC DNA]</scope>
    <source>
        <strain evidence="3">cv. Dabenzi</strain>
    </source>
</reference>
<dbReference type="EMBL" id="MTKT01001357">
    <property type="protein sequence ID" value="OWM84492.1"/>
    <property type="molecule type" value="Genomic_DNA"/>
</dbReference>
<gene>
    <name evidence="2" type="ORF">CDL15_Pgr000932</name>
</gene>
<accession>A0A218XJI5</accession>
<evidence type="ECO:0000313" key="3">
    <source>
        <dbReference type="Proteomes" id="UP000197138"/>
    </source>
</evidence>
<dbReference type="GO" id="GO:0050660">
    <property type="term" value="F:flavin adenine dinucleotide binding"/>
    <property type="evidence" value="ECO:0007669"/>
    <property type="project" value="InterPro"/>
</dbReference>
<proteinExistence type="predicted"/>
<dbReference type="GO" id="GO:0016491">
    <property type="term" value="F:oxidoreductase activity"/>
    <property type="evidence" value="ECO:0007669"/>
    <property type="project" value="InterPro"/>
</dbReference>
<organism evidence="2 3">
    <name type="scientific">Punica granatum</name>
    <name type="common">Pomegranate</name>
    <dbReference type="NCBI Taxonomy" id="22663"/>
    <lineage>
        <taxon>Eukaryota</taxon>
        <taxon>Viridiplantae</taxon>
        <taxon>Streptophyta</taxon>
        <taxon>Embryophyta</taxon>
        <taxon>Tracheophyta</taxon>
        <taxon>Spermatophyta</taxon>
        <taxon>Magnoliopsida</taxon>
        <taxon>eudicotyledons</taxon>
        <taxon>Gunneridae</taxon>
        <taxon>Pentapetalae</taxon>
        <taxon>rosids</taxon>
        <taxon>malvids</taxon>
        <taxon>Myrtales</taxon>
        <taxon>Lythraceae</taxon>
        <taxon>Punica</taxon>
    </lineage>
</organism>
<name>A0A218XJI5_PUNGR</name>
<dbReference type="Proteomes" id="UP000197138">
    <property type="component" value="Unassembled WGS sequence"/>
</dbReference>
<evidence type="ECO:0000259" key="1">
    <source>
        <dbReference type="Pfam" id="PF08031"/>
    </source>
</evidence>
<comment type="caution">
    <text evidence="2">The sequence shown here is derived from an EMBL/GenBank/DDBJ whole genome shotgun (WGS) entry which is preliminary data.</text>
</comment>
<dbReference type="AlphaFoldDB" id="A0A218XJI5"/>
<protein>
    <recommendedName>
        <fullName evidence="1">Berberine/berberine-like domain-containing protein</fullName>
    </recommendedName>
</protein>
<evidence type="ECO:0000313" key="2">
    <source>
        <dbReference type="EMBL" id="OWM84492.1"/>
    </source>
</evidence>
<feature type="domain" description="Berberine/berberine-like" evidence="1">
    <location>
        <begin position="54"/>
        <end position="77"/>
    </location>
</feature>
<dbReference type="Gene3D" id="3.30.465.10">
    <property type="match status" value="1"/>
</dbReference>
<dbReference type="InterPro" id="IPR012951">
    <property type="entry name" value="BBE"/>
</dbReference>
<dbReference type="Pfam" id="PF08031">
    <property type="entry name" value="BBE"/>
    <property type="match status" value="1"/>
</dbReference>
<sequence length="85" mass="9703">MAGYPNTTGLDFLRHAMPSIKPTYFKVKSDFVWVPIPESGLLGLWKLFLEDTTYPLLLEVKSKVDPENIFGHEQSIPPEPTKRQT</sequence>
<dbReference type="InterPro" id="IPR016169">
    <property type="entry name" value="FAD-bd_PCMH_sub2"/>
</dbReference>